<evidence type="ECO:0000256" key="1">
    <source>
        <dbReference type="SAM" id="MobiDB-lite"/>
    </source>
</evidence>
<gene>
    <name evidence="2" type="ORF">EZS28_017513</name>
</gene>
<dbReference type="AlphaFoldDB" id="A0A5J4VWV6"/>
<comment type="caution">
    <text evidence="2">The sequence shown here is derived from an EMBL/GenBank/DDBJ whole genome shotgun (WGS) entry which is preliminary data.</text>
</comment>
<feature type="region of interest" description="Disordered" evidence="1">
    <location>
        <begin position="272"/>
        <end position="296"/>
    </location>
</feature>
<evidence type="ECO:0000313" key="2">
    <source>
        <dbReference type="EMBL" id="KAA6386960.1"/>
    </source>
</evidence>
<proteinExistence type="predicted"/>
<organism evidence="2 3">
    <name type="scientific">Streblomastix strix</name>
    <dbReference type="NCBI Taxonomy" id="222440"/>
    <lineage>
        <taxon>Eukaryota</taxon>
        <taxon>Metamonada</taxon>
        <taxon>Preaxostyla</taxon>
        <taxon>Oxymonadida</taxon>
        <taxon>Streblomastigidae</taxon>
        <taxon>Streblomastix</taxon>
    </lineage>
</organism>
<evidence type="ECO:0000313" key="3">
    <source>
        <dbReference type="Proteomes" id="UP000324800"/>
    </source>
</evidence>
<dbReference type="EMBL" id="SNRW01004576">
    <property type="protein sequence ID" value="KAA6386960.1"/>
    <property type="molecule type" value="Genomic_DNA"/>
</dbReference>
<dbReference type="Proteomes" id="UP000324800">
    <property type="component" value="Unassembled WGS sequence"/>
</dbReference>
<sequence length="296" mass="32702">MNAGDQQVPQPDLPNNQPQIVGNLPQALVQAPAAQINPEGALAQLQQLALQGVASPQDKVVKERLAVATKIMEKYYGKKVDELDSTGERDTKHQRQRLEEIEDDCLGLEINKKSAKEKADHLDLEFEVDQCKLAISAQRASAAALHSTALEDYKSATMWTLQAHHIARIIVSNIQPRREAALADGKYKDLLSSKSSAFEAFKENSRKKIIDFAKTQKLLAEPAKQVQQAAIPSTPTSVAQTIQQTPLTAAQEEHINAIIKKASLAGELIKQNNSNHSNSKQRVNRNNLLLFRPESR</sequence>
<reference evidence="2 3" key="1">
    <citation type="submission" date="2019-03" db="EMBL/GenBank/DDBJ databases">
        <title>Single cell metagenomics reveals metabolic interactions within the superorganism composed of flagellate Streblomastix strix and complex community of Bacteroidetes bacteria on its surface.</title>
        <authorList>
            <person name="Treitli S.C."/>
            <person name="Kolisko M."/>
            <person name="Husnik F."/>
            <person name="Keeling P."/>
            <person name="Hampl V."/>
        </authorList>
    </citation>
    <scope>NUCLEOTIDE SEQUENCE [LARGE SCALE GENOMIC DNA]</scope>
    <source>
        <strain evidence="2">ST1C</strain>
    </source>
</reference>
<feature type="compositionally biased region" description="Polar residues" evidence="1">
    <location>
        <begin position="1"/>
        <end position="20"/>
    </location>
</feature>
<name>A0A5J4VWV6_9EUKA</name>
<protein>
    <submittedName>
        <fullName evidence="2">Uncharacterized protein</fullName>
    </submittedName>
</protein>
<feature type="region of interest" description="Disordered" evidence="1">
    <location>
        <begin position="1"/>
        <end position="21"/>
    </location>
</feature>
<accession>A0A5J4VWV6</accession>